<keyword evidence="4" id="KW-0614">Plasmid</keyword>
<proteinExistence type="inferred from homology"/>
<sequence>MSLIMVTGSSGFVGSNLVQTLRNNAMNVRAISRKNGPNAERIQSYGPETNWSKQLQGVDCVVHLAARVHVMRETASDPLETFRQANCHSTLNLARQAADLGLRRFIFVSTIKVNGERTEEGQPFNSASPANPQDPYAISKFEAECGLFKLSKSTGMEVTVVRPPLVYGPGVGGNFRLLMKWAKSGLPSIFPNVKNKRSMIFIDNLTDFLRVAINHPNAANQLLLASDNEALSTHEILRHLATAYGKTPRSIAVPLTTMKYAGEILMQRQAVLRLTENLEVDVSESMQFLGWQPPYGTSDGLLKTVRIQTAQA</sequence>
<comment type="pathway">
    <text evidence="1">Bacterial outer membrane biogenesis; LPS O-antigen biosynthesis.</text>
</comment>
<dbReference type="RefSeq" id="WP_203020280.1">
    <property type="nucleotide sequence ID" value="NZ_CP032406.1"/>
</dbReference>
<dbReference type="EMBL" id="CP032406">
    <property type="protein sequence ID" value="QRF54442.1"/>
    <property type="molecule type" value="Genomic_DNA"/>
</dbReference>
<evidence type="ECO:0000256" key="1">
    <source>
        <dbReference type="ARBA" id="ARBA00005125"/>
    </source>
</evidence>
<keyword evidence="5" id="KW-1185">Reference proteome</keyword>
<dbReference type="InterPro" id="IPR036291">
    <property type="entry name" value="NAD(P)-bd_dom_sf"/>
</dbReference>
<protein>
    <submittedName>
        <fullName evidence="4">NAD-dependent epimerase/dehydratase family protein</fullName>
    </submittedName>
</protein>
<evidence type="ECO:0000256" key="2">
    <source>
        <dbReference type="ARBA" id="ARBA00007637"/>
    </source>
</evidence>
<evidence type="ECO:0000259" key="3">
    <source>
        <dbReference type="Pfam" id="PF01370"/>
    </source>
</evidence>
<dbReference type="SUPFAM" id="SSF51735">
    <property type="entry name" value="NAD(P)-binding Rossmann-fold domains"/>
    <property type="match status" value="1"/>
</dbReference>
<dbReference type="PANTHER" id="PTHR43000">
    <property type="entry name" value="DTDP-D-GLUCOSE 4,6-DEHYDRATASE-RELATED"/>
    <property type="match status" value="1"/>
</dbReference>
<geneLocation type="plasmid" evidence="4 5">
    <name>p1</name>
</geneLocation>
<comment type="similarity">
    <text evidence="2">Belongs to the NAD(P)-dependent epimerase/dehydratase family.</text>
</comment>
<dbReference type="Gene3D" id="3.40.50.720">
    <property type="entry name" value="NAD(P)-binding Rossmann-like Domain"/>
    <property type="match status" value="1"/>
</dbReference>
<evidence type="ECO:0000313" key="4">
    <source>
        <dbReference type="EMBL" id="QRF54442.1"/>
    </source>
</evidence>
<gene>
    <name evidence="4" type="ORF">D4A92_23320</name>
</gene>
<organism evidence="4 5">
    <name type="scientific">Rhizobium rosettiformans</name>
    <dbReference type="NCBI Taxonomy" id="1368430"/>
    <lineage>
        <taxon>Bacteria</taxon>
        <taxon>Pseudomonadati</taxon>
        <taxon>Pseudomonadota</taxon>
        <taxon>Alphaproteobacteria</taxon>
        <taxon>Hyphomicrobiales</taxon>
        <taxon>Rhizobiaceae</taxon>
        <taxon>Rhizobium/Agrobacterium group</taxon>
        <taxon>Rhizobium</taxon>
    </lineage>
</organism>
<dbReference type="Proteomes" id="UP000596351">
    <property type="component" value="Plasmid p1"/>
</dbReference>
<name>A0ABX7F2A5_9HYPH</name>
<accession>A0ABX7F2A5</accession>
<dbReference type="Pfam" id="PF01370">
    <property type="entry name" value="Epimerase"/>
    <property type="match status" value="1"/>
</dbReference>
<dbReference type="InterPro" id="IPR001509">
    <property type="entry name" value="Epimerase_deHydtase"/>
</dbReference>
<reference evidence="4 5" key="1">
    <citation type="submission" date="2018-09" db="EMBL/GenBank/DDBJ databases">
        <title>Rhizobium sp. MAE2-X.</title>
        <authorList>
            <person name="Lee Y."/>
            <person name="Jeon C.O."/>
        </authorList>
    </citation>
    <scope>NUCLEOTIDE SEQUENCE [LARGE SCALE GENOMIC DNA]</scope>
    <source>
        <strain evidence="4 5">MAE2-X</strain>
        <plasmid evidence="4 5">p1</plasmid>
    </source>
</reference>
<evidence type="ECO:0000313" key="5">
    <source>
        <dbReference type="Proteomes" id="UP000596351"/>
    </source>
</evidence>
<feature type="domain" description="NAD-dependent epimerase/dehydratase" evidence="3">
    <location>
        <begin position="4"/>
        <end position="219"/>
    </location>
</feature>